<proteinExistence type="predicted"/>
<keyword evidence="2" id="KW-1185">Reference proteome</keyword>
<protein>
    <submittedName>
        <fullName evidence="3">Uncharacterized protein</fullName>
    </submittedName>
</protein>
<feature type="compositionally biased region" description="Polar residues" evidence="1">
    <location>
        <begin position="12"/>
        <end position="22"/>
    </location>
</feature>
<name>A0A915L7J1_ROMCU</name>
<dbReference type="WBParaSite" id="nRc.2.0.1.t47004-RA">
    <property type="protein sequence ID" value="nRc.2.0.1.t47004-RA"/>
    <property type="gene ID" value="nRc.2.0.1.g47004"/>
</dbReference>
<accession>A0A915L7J1</accession>
<feature type="region of interest" description="Disordered" evidence="1">
    <location>
        <begin position="1"/>
        <end position="22"/>
    </location>
</feature>
<dbReference type="Proteomes" id="UP000887565">
    <property type="component" value="Unplaced"/>
</dbReference>
<evidence type="ECO:0000313" key="3">
    <source>
        <dbReference type="WBParaSite" id="nRc.2.0.1.t47004-RA"/>
    </source>
</evidence>
<organism evidence="2 3">
    <name type="scientific">Romanomermis culicivorax</name>
    <name type="common">Nematode worm</name>
    <dbReference type="NCBI Taxonomy" id="13658"/>
    <lineage>
        <taxon>Eukaryota</taxon>
        <taxon>Metazoa</taxon>
        <taxon>Ecdysozoa</taxon>
        <taxon>Nematoda</taxon>
        <taxon>Enoplea</taxon>
        <taxon>Dorylaimia</taxon>
        <taxon>Mermithida</taxon>
        <taxon>Mermithoidea</taxon>
        <taxon>Mermithidae</taxon>
        <taxon>Romanomermis</taxon>
    </lineage>
</organism>
<evidence type="ECO:0000313" key="2">
    <source>
        <dbReference type="Proteomes" id="UP000887565"/>
    </source>
</evidence>
<reference evidence="3" key="1">
    <citation type="submission" date="2022-11" db="UniProtKB">
        <authorList>
            <consortium name="WormBaseParasite"/>
        </authorList>
    </citation>
    <scope>IDENTIFICATION</scope>
</reference>
<sequence length="91" mass="10243">MKDANEDAKPSLANSQKPPNFSSSTFWNETLKHVGLEFFEKTSIRTGTDVTCIQFFHFSQPKSCVYAEFLYSTHFEMIDATGEVSPKAALL</sequence>
<dbReference type="AlphaFoldDB" id="A0A915L7J1"/>
<evidence type="ECO:0000256" key="1">
    <source>
        <dbReference type="SAM" id="MobiDB-lite"/>
    </source>
</evidence>